<dbReference type="GO" id="GO:0044194">
    <property type="term" value="C:cytolytic granule"/>
    <property type="evidence" value="ECO:0007669"/>
    <property type="project" value="UniProtKB-ARBA"/>
</dbReference>
<evidence type="ECO:0000256" key="1">
    <source>
        <dbReference type="ARBA" id="ARBA00004613"/>
    </source>
</evidence>
<evidence type="ECO:0000256" key="4">
    <source>
        <dbReference type="ARBA" id="ARBA00022656"/>
    </source>
</evidence>
<reference evidence="15" key="1">
    <citation type="submission" date="2019-09" db="EMBL/GenBank/DDBJ databases">
        <title>Bird 10,000 Genomes (B10K) Project - Family phase.</title>
        <authorList>
            <person name="Zhang G."/>
        </authorList>
    </citation>
    <scope>NUCLEOTIDE SEQUENCE</scope>
    <source>
        <strain evidence="15">B10K-IZCAS-20218</strain>
        <tissue evidence="15">Blood</tissue>
    </source>
</reference>
<organism evidence="15 16">
    <name type="scientific">Elachura formosa</name>
    <name type="common">spotted wren-babbler</name>
    <dbReference type="NCBI Taxonomy" id="1463973"/>
    <lineage>
        <taxon>Eukaryota</taxon>
        <taxon>Metazoa</taxon>
        <taxon>Chordata</taxon>
        <taxon>Craniata</taxon>
        <taxon>Vertebrata</taxon>
        <taxon>Euteleostomi</taxon>
        <taxon>Archelosauria</taxon>
        <taxon>Archosauria</taxon>
        <taxon>Dinosauria</taxon>
        <taxon>Saurischia</taxon>
        <taxon>Theropoda</taxon>
        <taxon>Coelurosauria</taxon>
        <taxon>Aves</taxon>
        <taxon>Neognathae</taxon>
        <taxon>Neoaves</taxon>
        <taxon>Telluraves</taxon>
        <taxon>Australaves</taxon>
        <taxon>Passeriformes</taxon>
        <taxon>Elachuridae</taxon>
        <taxon>Elachura</taxon>
    </lineage>
</organism>
<feature type="chain" id="PRO_5033093029" description="NAD(P)(+)--arginine ADP-ribosyltransferase" evidence="14">
    <location>
        <begin position="28"/>
        <end position="265"/>
    </location>
</feature>
<evidence type="ECO:0000256" key="6">
    <source>
        <dbReference type="ARBA" id="ARBA00022679"/>
    </source>
</evidence>
<evidence type="ECO:0000256" key="7">
    <source>
        <dbReference type="ARBA" id="ARBA00022695"/>
    </source>
</evidence>
<dbReference type="Proteomes" id="UP000623542">
    <property type="component" value="Unassembled WGS sequence"/>
</dbReference>
<dbReference type="GO" id="GO:0016779">
    <property type="term" value="F:nucleotidyltransferase activity"/>
    <property type="evidence" value="ECO:0007669"/>
    <property type="project" value="UniProtKB-KW"/>
</dbReference>
<sequence>WPLCTLLSMALLAHTLALLAMPVATMAITVVPLDMALNSFDDQYLTCGKVMDEKLQELIHADLQNNPLLAQVWQKAVAEYVRRGISMSPLSREQAFAVTAYTTKSLSAPFNTAVREYGNSGQEDMKKFHFKSLHFLLTRAVQKLRLSQCLLVFRGVRNYQYRVKEGDRVRFGQFASTSRSQRVSQSYGRDTMFRVTTCHGADIQRFSFNPSEQEVLVPPFETFVVTKVTQDGGTMNIDLRSSETFSKHNCTWLRGDSLGTAWEDW</sequence>
<evidence type="ECO:0000256" key="11">
    <source>
        <dbReference type="ARBA" id="ARBA00023027"/>
    </source>
</evidence>
<keyword evidence="4" id="KW-0800">Toxin</keyword>
<keyword evidence="5 14" id="KW-0328">Glycosyltransferase</keyword>
<comment type="similarity">
    <text evidence="2 14">Belongs to the Arg-specific ADP-ribosyltransferase family.</text>
</comment>
<evidence type="ECO:0000256" key="13">
    <source>
        <dbReference type="ARBA" id="ARBA00047597"/>
    </source>
</evidence>
<keyword evidence="7" id="KW-0548">Nucleotidyltransferase</keyword>
<evidence type="ECO:0000256" key="5">
    <source>
        <dbReference type="ARBA" id="ARBA00022676"/>
    </source>
</evidence>
<dbReference type="InterPro" id="IPR000768">
    <property type="entry name" value="ART"/>
</dbReference>
<feature type="non-terminal residue" evidence="15">
    <location>
        <position position="265"/>
    </location>
</feature>
<dbReference type="GO" id="GO:0090729">
    <property type="term" value="F:toxin activity"/>
    <property type="evidence" value="ECO:0007669"/>
    <property type="project" value="UniProtKB-KW"/>
</dbReference>
<dbReference type="OrthoDB" id="423533at2759"/>
<dbReference type="SUPFAM" id="SSF56399">
    <property type="entry name" value="ADP-ribosylation"/>
    <property type="match status" value="1"/>
</dbReference>
<dbReference type="Pfam" id="PF01129">
    <property type="entry name" value="ART"/>
    <property type="match status" value="1"/>
</dbReference>
<name>A0A851USJ9_9PASS</name>
<keyword evidence="11 14" id="KW-0520">NAD</keyword>
<dbReference type="EC" id="2.4.2.31" evidence="14"/>
<dbReference type="PRINTS" id="PR00970">
    <property type="entry name" value="RIBTRNSFRASE"/>
</dbReference>
<keyword evidence="9 14" id="KW-0521">NADP</keyword>
<dbReference type="InterPro" id="IPR050999">
    <property type="entry name" value="ADP-ribosyltransferase_ARG"/>
</dbReference>
<dbReference type="GO" id="GO:0005615">
    <property type="term" value="C:extracellular space"/>
    <property type="evidence" value="ECO:0007669"/>
    <property type="project" value="UniProtKB-ARBA"/>
</dbReference>
<evidence type="ECO:0000256" key="8">
    <source>
        <dbReference type="ARBA" id="ARBA00022729"/>
    </source>
</evidence>
<evidence type="ECO:0000256" key="14">
    <source>
        <dbReference type="RuleBase" id="RU361228"/>
    </source>
</evidence>
<evidence type="ECO:0000256" key="2">
    <source>
        <dbReference type="ARBA" id="ARBA00009558"/>
    </source>
</evidence>
<evidence type="ECO:0000256" key="10">
    <source>
        <dbReference type="ARBA" id="ARBA00023026"/>
    </source>
</evidence>
<gene>
    <name evidence="15" type="primary">Nrt2_1</name>
    <name evidence="15" type="ORF">ELAFOR_R10037</name>
</gene>
<comment type="subcellular location">
    <subcellularLocation>
        <location evidence="1">Secreted</location>
    </subcellularLocation>
</comment>
<comment type="caution">
    <text evidence="15">The sequence shown here is derived from an EMBL/GenBank/DDBJ whole genome shotgun (WGS) entry which is preliminary data.</text>
</comment>
<proteinExistence type="inferred from homology"/>
<dbReference type="PANTHER" id="PTHR10339">
    <property type="entry name" value="ADP-RIBOSYLTRANSFERASE"/>
    <property type="match status" value="1"/>
</dbReference>
<dbReference type="GO" id="GO:0003950">
    <property type="term" value="F:NAD+ poly-ADP-ribosyltransferase activity"/>
    <property type="evidence" value="ECO:0007669"/>
    <property type="project" value="TreeGrafter"/>
</dbReference>
<dbReference type="PROSITE" id="PS51996">
    <property type="entry name" value="TR_MART"/>
    <property type="match status" value="1"/>
</dbReference>
<dbReference type="FunFam" id="3.90.176.10:FF:000001">
    <property type="entry name" value="NAD(P)(+)--arginine ADP-ribosyltransferase"/>
    <property type="match status" value="1"/>
</dbReference>
<dbReference type="PANTHER" id="PTHR10339:SF25">
    <property type="entry name" value="SECRETED EXOENZYME S"/>
    <property type="match status" value="1"/>
</dbReference>
<evidence type="ECO:0000313" key="15">
    <source>
        <dbReference type="EMBL" id="NXD31332.1"/>
    </source>
</evidence>
<keyword evidence="16" id="KW-1185">Reference proteome</keyword>
<keyword evidence="10" id="KW-0843">Virulence</keyword>
<dbReference type="EMBL" id="WBNG01002067">
    <property type="protein sequence ID" value="NXD31332.1"/>
    <property type="molecule type" value="Genomic_DNA"/>
</dbReference>
<dbReference type="AlphaFoldDB" id="A0A851USJ9"/>
<evidence type="ECO:0000256" key="9">
    <source>
        <dbReference type="ARBA" id="ARBA00022857"/>
    </source>
</evidence>
<keyword evidence="12" id="KW-1015">Disulfide bond</keyword>
<feature type="non-terminal residue" evidence="15">
    <location>
        <position position="1"/>
    </location>
</feature>
<dbReference type="Gene3D" id="3.90.176.10">
    <property type="entry name" value="Toxin ADP-ribosyltransferase, Chain A, domain 1"/>
    <property type="match status" value="1"/>
</dbReference>
<keyword evidence="8 14" id="KW-0732">Signal</keyword>
<feature type="signal peptide" evidence="14">
    <location>
        <begin position="1"/>
        <end position="27"/>
    </location>
</feature>
<evidence type="ECO:0000313" key="16">
    <source>
        <dbReference type="Proteomes" id="UP000623542"/>
    </source>
</evidence>
<dbReference type="GO" id="GO:0106274">
    <property type="term" value="F:NAD+-protein-arginine ADP-ribosyltransferase activity"/>
    <property type="evidence" value="ECO:0007669"/>
    <property type="project" value="UniProtKB-EC"/>
</dbReference>
<dbReference type="PROSITE" id="PS01291">
    <property type="entry name" value="ART"/>
    <property type="match status" value="1"/>
</dbReference>
<comment type="catalytic activity">
    <reaction evidence="13 14">
        <text>L-arginyl-[protein] + NAD(+) = N(omega)-(ADP-D-ribosyl)-L-arginyl-[protein] + nicotinamide + H(+)</text>
        <dbReference type="Rhea" id="RHEA:19149"/>
        <dbReference type="Rhea" id="RHEA-COMP:10532"/>
        <dbReference type="Rhea" id="RHEA-COMP:15087"/>
        <dbReference type="ChEBI" id="CHEBI:15378"/>
        <dbReference type="ChEBI" id="CHEBI:17154"/>
        <dbReference type="ChEBI" id="CHEBI:29965"/>
        <dbReference type="ChEBI" id="CHEBI:57540"/>
        <dbReference type="ChEBI" id="CHEBI:142554"/>
        <dbReference type="EC" id="2.4.2.31"/>
    </reaction>
</comment>
<keyword evidence="6 14" id="KW-0808">Transferase</keyword>
<evidence type="ECO:0000256" key="12">
    <source>
        <dbReference type="ARBA" id="ARBA00023157"/>
    </source>
</evidence>
<evidence type="ECO:0000256" key="3">
    <source>
        <dbReference type="ARBA" id="ARBA00022525"/>
    </source>
</evidence>
<accession>A0A851USJ9</accession>
<keyword evidence="3" id="KW-0964">Secreted</keyword>
<dbReference type="GO" id="GO:0046677">
    <property type="term" value="P:response to antibiotic"/>
    <property type="evidence" value="ECO:0007669"/>
    <property type="project" value="UniProtKB-ARBA"/>
</dbReference>
<protein>
    <recommendedName>
        <fullName evidence="14">NAD(P)(+)--arginine ADP-ribosyltransferase</fullName>
        <ecNumber evidence="14">2.4.2.31</ecNumber>
    </recommendedName>
    <alternativeName>
        <fullName evidence="14">Mono(ADP-ribosyl)transferase</fullName>
    </alternativeName>
</protein>